<evidence type="ECO:0000313" key="1">
    <source>
        <dbReference type="EMBL" id="OGK55444.1"/>
    </source>
</evidence>
<protein>
    <recommendedName>
        <fullName evidence="3">Polymerase nucleotidyl transferase domain-containing protein</fullName>
    </recommendedName>
</protein>
<gene>
    <name evidence="1" type="ORF">A3H78_01125</name>
</gene>
<organism evidence="1 2">
    <name type="scientific">Candidatus Roizmanbacteria bacterium RIFCSPLOWO2_02_FULL_36_11</name>
    <dbReference type="NCBI Taxonomy" id="1802071"/>
    <lineage>
        <taxon>Bacteria</taxon>
        <taxon>Candidatus Roizmaniibacteriota</taxon>
    </lineage>
</organism>
<sequence>MIKTDLKLEGAIKDVVNYFNYFSYPPDIEEIHHFLQIKVEKSELQNILNNLVTSKKLKIINTKYFILHTKNAIPSHRIYKTIKTDRAAYSQIKLKKINLLIKLLSPFPQIHLVGLSGSLTMNFADRNDDIDLFIISCKKRIWTARWICIIITTLLGLRRKRNQTKANNKVCLNMFFDSSALLISTSKQNLYTAHEVVQMKPIINKFDTYNKFININSWVFDFFPNILSSRGSASLQRQSDFETHVIASPAQRGVAISPNGSLIGNFFESIFKHLQLVLINRHRTTEFITEAQLWFHPEDFEKKLRKDGIIS</sequence>
<evidence type="ECO:0000313" key="2">
    <source>
        <dbReference type="Proteomes" id="UP000177418"/>
    </source>
</evidence>
<dbReference type="EMBL" id="MGAV01000003">
    <property type="protein sequence ID" value="OGK55444.1"/>
    <property type="molecule type" value="Genomic_DNA"/>
</dbReference>
<dbReference type="Proteomes" id="UP000177418">
    <property type="component" value="Unassembled WGS sequence"/>
</dbReference>
<accession>A0A1F7JIK3</accession>
<name>A0A1F7JIK3_9BACT</name>
<dbReference type="AlphaFoldDB" id="A0A1F7JIK3"/>
<reference evidence="1 2" key="1">
    <citation type="journal article" date="2016" name="Nat. Commun.">
        <title>Thousands of microbial genomes shed light on interconnected biogeochemical processes in an aquifer system.</title>
        <authorList>
            <person name="Anantharaman K."/>
            <person name="Brown C.T."/>
            <person name="Hug L.A."/>
            <person name="Sharon I."/>
            <person name="Castelle C.J."/>
            <person name="Probst A.J."/>
            <person name="Thomas B.C."/>
            <person name="Singh A."/>
            <person name="Wilkins M.J."/>
            <person name="Karaoz U."/>
            <person name="Brodie E.L."/>
            <person name="Williams K.H."/>
            <person name="Hubbard S.S."/>
            <person name="Banfield J.F."/>
        </authorList>
    </citation>
    <scope>NUCLEOTIDE SEQUENCE [LARGE SCALE GENOMIC DNA]</scope>
</reference>
<comment type="caution">
    <text evidence="1">The sequence shown here is derived from an EMBL/GenBank/DDBJ whole genome shotgun (WGS) entry which is preliminary data.</text>
</comment>
<evidence type="ECO:0008006" key="3">
    <source>
        <dbReference type="Google" id="ProtNLM"/>
    </source>
</evidence>
<proteinExistence type="predicted"/>